<feature type="transmembrane region" description="Helical" evidence="1">
    <location>
        <begin position="852"/>
        <end position="871"/>
    </location>
</feature>
<feature type="transmembrane region" description="Helical" evidence="1">
    <location>
        <begin position="529"/>
        <end position="547"/>
    </location>
</feature>
<organism evidence="2 3">
    <name type="scientific">Solimonas aquatica</name>
    <dbReference type="NCBI Taxonomy" id="489703"/>
    <lineage>
        <taxon>Bacteria</taxon>
        <taxon>Pseudomonadati</taxon>
        <taxon>Pseudomonadota</taxon>
        <taxon>Gammaproteobacteria</taxon>
        <taxon>Nevskiales</taxon>
        <taxon>Nevskiaceae</taxon>
        <taxon>Solimonas</taxon>
    </lineage>
</organism>
<dbReference type="Proteomes" id="UP000199233">
    <property type="component" value="Unassembled WGS sequence"/>
</dbReference>
<dbReference type="GO" id="GO:0005886">
    <property type="term" value="C:plasma membrane"/>
    <property type="evidence" value="ECO:0007669"/>
    <property type="project" value="TreeGrafter"/>
</dbReference>
<feature type="transmembrane region" description="Helical" evidence="1">
    <location>
        <begin position="393"/>
        <end position="414"/>
    </location>
</feature>
<feature type="transmembrane region" description="Helical" evidence="1">
    <location>
        <begin position="435"/>
        <end position="458"/>
    </location>
</feature>
<feature type="transmembrane region" description="Helical" evidence="1">
    <location>
        <begin position="340"/>
        <end position="356"/>
    </location>
</feature>
<protein>
    <submittedName>
        <fullName evidence="2">Heavy-metal exporter, HME family</fullName>
    </submittedName>
</protein>
<dbReference type="PRINTS" id="PR00702">
    <property type="entry name" value="ACRIFLAVINRP"/>
</dbReference>
<sequence length="1030" mass="111045">MIYEGIVNWSLRHRLLVLLASALLLLLGLYRVRTLPVDVLPDLTRPTVSVQLEAPGMAAEDAESQLSLPVEAALSALPDVERVRSVSSTGLAVIYAEFAWGSDVYRNRQLVAERLETVRAQLPENAQPRIGPLSSLMGEVMLIGLHAGDGSLDAMQLRDLADWRLRPALLAVPGVAQVLVIGGESRQYEIRPDPQRLRLHELSLQQLIEAARGYGRDYGAGYADSGGRELALRSHGRPFSLEELGDLAVAWRGNAPLRLSQVAELGVGARLKRGDAGVDAQPAVILSIQKQPGVDSLRLTQDLQTRLRELDAGLPAGLQRVELFRQADFISRALHNVREALYGGALLVLLVLYVFLRSARATAVSLAAIPLSLLAALLVLRAFGFAIDTMTLGGLAIAVGELVDDAVVGVENILRRLRQRREQQSVMALIAQATIEVRSGVLYATLIIVLVFVPLFALQGIEARLFAPLGLAYIAAILASLLVAVSTAPVLALWLLDQQQTPQEPRWLQALKAAYRRALQAVLQQPRRVLLPTLLLALLASACAFTLPRTFLPPFNEGTLTVNLIAQPGISLAESDRLGRMAEAQLLQIPEVLHVGRRTGRAELDEHAEGVHYAELDLALREGGRSREAVVAQVRERLSALPANIAIGQPISHRLDHLLSGVRAPLVVKLFGEDLNVLQSLAAQVRAQLAALPGLAEVQIEAQQAVPQLDIHVDTRRAAQYGLAAPAVQQTLSQLSLGLPLSQIIEGERRYELVLRLPPEARQASALPALLLDAPAGPVPLAQIAEFRTHSGANQILRENLRRRLVVTAYPADSGFAAASVEAQARLARLPLPQGYTLKVEGQVQAQQAAQLRIGLLSLLSLALMLLVLYGRYRSWTLSLIVLGNVPLALIGGVLALKLSATPLSVASLIGFITLAGIAARNGILKLSHFLNLALHGDESFGTAQVLRGSAERLTPVLMTALIAALALLPLVVAGQAPGKEILHPVALVIFGGLISSTLLDSFLTPWLYLRFGAGATQRLLRETARQHAY</sequence>
<evidence type="ECO:0000313" key="2">
    <source>
        <dbReference type="EMBL" id="SEQ39886.1"/>
    </source>
</evidence>
<dbReference type="RefSeq" id="WP_218140132.1">
    <property type="nucleotide sequence ID" value="NZ_FOFS01000006.1"/>
</dbReference>
<dbReference type="InterPro" id="IPR001036">
    <property type="entry name" value="Acrflvin-R"/>
</dbReference>
<feature type="transmembrane region" description="Helical" evidence="1">
    <location>
        <begin position="363"/>
        <end position="387"/>
    </location>
</feature>
<dbReference type="PANTHER" id="PTHR32063">
    <property type="match status" value="1"/>
</dbReference>
<dbReference type="Gene3D" id="3.30.70.1320">
    <property type="entry name" value="Multidrug efflux transporter AcrB pore domain like"/>
    <property type="match status" value="1"/>
</dbReference>
<reference evidence="2 3" key="1">
    <citation type="submission" date="2016-10" db="EMBL/GenBank/DDBJ databases">
        <authorList>
            <person name="de Groot N.N."/>
        </authorList>
    </citation>
    <scope>NUCLEOTIDE SEQUENCE [LARGE SCALE GENOMIC DNA]</scope>
    <source>
        <strain evidence="2 3">DSM 25927</strain>
    </source>
</reference>
<feature type="transmembrane region" description="Helical" evidence="1">
    <location>
        <begin position="986"/>
        <end position="1010"/>
    </location>
</feature>
<dbReference type="Gene3D" id="1.20.1640.10">
    <property type="entry name" value="Multidrug efflux transporter AcrB transmembrane domain"/>
    <property type="match status" value="2"/>
</dbReference>
<dbReference type="SUPFAM" id="SSF82866">
    <property type="entry name" value="Multidrug efflux transporter AcrB transmembrane domain"/>
    <property type="match status" value="2"/>
</dbReference>
<dbReference type="Gene3D" id="3.30.70.1440">
    <property type="entry name" value="Multidrug efflux transporter AcrB pore domain"/>
    <property type="match status" value="1"/>
</dbReference>
<dbReference type="SUPFAM" id="SSF82714">
    <property type="entry name" value="Multidrug efflux transporter AcrB TolC docking domain, DN and DC subdomains"/>
    <property type="match status" value="2"/>
</dbReference>
<evidence type="ECO:0000313" key="3">
    <source>
        <dbReference type="Proteomes" id="UP000199233"/>
    </source>
</evidence>
<dbReference type="PANTHER" id="PTHR32063:SF4">
    <property type="entry name" value="SLR6043 PROTEIN"/>
    <property type="match status" value="1"/>
</dbReference>
<dbReference type="SUPFAM" id="SSF82693">
    <property type="entry name" value="Multidrug efflux transporter AcrB pore domain, PN1, PN2, PC1 and PC2 subdomains"/>
    <property type="match status" value="2"/>
</dbReference>
<dbReference type="STRING" id="489703.SAMN04488038_10655"/>
<feature type="transmembrane region" description="Helical" evidence="1">
    <location>
        <begin position="470"/>
        <end position="496"/>
    </location>
</feature>
<evidence type="ECO:0000256" key="1">
    <source>
        <dbReference type="SAM" id="Phobius"/>
    </source>
</evidence>
<dbReference type="GO" id="GO:0042910">
    <property type="term" value="F:xenobiotic transmembrane transporter activity"/>
    <property type="evidence" value="ECO:0007669"/>
    <property type="project" value="TreeGrafter"/>
</dbReference>
<dbReference type="Pfam" id="PF00873">
    <property type="entry name" value="ACR_tran"/>
    <property type="match status" value="1"/>
</dbReference>
<dbReference type="Gene3D" id="3.30.2090.10">
    <property type="entry name" value="Multidrug efflux transporter AcrB TolC docking domain, DN and DC subdomains"/>
    <property type="match status" value="2"/>
</dbReference>
<feature type="transmembrane region" description="Helical" evidence="1">
    <location>
        <begin position="954"/>
        <end position="974"/>
    </location>
</feature>
<keyword evidence="1" id="KW-0812">Transmembrane</keyword>
<dbReference type="EMBL" id="FOFS01000006">
    <property type="protein sequence ID" value="SEQ39886.1"/>
    <property type="molecule type" value="Genomic_DNA"/>
</dbReference>
<keyword evidence="1" id="KW-1133">Transmembrane helix</keyword>
<feature type="transmembrane region" description="Helical" evidence="1">
    <location>
        <begin position="903"/>
        <end position="920"/>
    </location>
</feature>
<dbReference type="AlphaFoldDB" id="A0A1H9FPR5"/>
<proteinExistence type="predicted"/>
<accession>A0A1H9FPR5</accession>
<dbReference type="Gene3D" id="3.30.70.1430">
    <property type="entry name" value="Multidrug efflux transporter AcrB pore domain"/>
    <property type="match status" value="2"/>
</dbReference>
<feature type="transmembrane region" description="Helical" evidence="1">
    <location>
        <begin position="878"/>
        <end position="897"/>
    </location>
</feature>
<name>A0A1H9FPR5_9GAMM</name>
<keyword evidence="3" id="KW-1185">Reference proteome</keyword>
<keyword evidence="1" id="KW-0472">Membrane</keyword>
<dbReference type="InterPro" id="IPR027463">
    <property type="entry name" value="AcrB_DN_DC_subdom"/>
</dbReference>
<gene>
    <name evidence="2" type="ORF">SAMN04488038_10655</name>
</gene>